<dbReference type="Pfam" id="PF13472">
    <property type="entry name" value="Lipase_GDSL_2"/>
    <property type="match status" value="1"/>
</dbReference>
<keyword evidence="1" id="KW-0732">Signal</keyword>
<proteinExistence type="predicted"/>
<name>A0ABT6XC53_9GAMM</name>
<dbReference type="SUPFAM" id="SSF52266">
    <property type="entry name" value="SGNH hydrolase"/>
    <property type="match status" value="1"/>
</dbReference>
<dbReference type="CDD" id="cd01822">
    <property type="entry name" value="Lysophospholipase_L1_like"/>
    <property type="match status" value="1"/>
</dbReference>
<evidence type="ECO:0000259" key="2">
    <source>
        <dbReference type="Pfam" id="PF13472"/>
    </source>
</evidence>
<dbReference type="Gene3D" id="3.40.50.1110">
    <property type="entry name" value="SGNH hydrolase"/>
    <property type="match status" value="1"/>
</dbReference>
<feature type="chain" id="PRO_5045096374" evidence="1">
    <location>
        <begin position="16"/>
        <end position="209"/>
    </location>
</feature>
<dbReference type="InterPro" id="IPR051532">
    <property type="entry name" value="Ester_Hydrolysis_Enzymes"/>
</dbReference>
<organism evidence="3 4">
    <name type="scientific">Lysobacter stagni</name>
    <dbReference type="NCBI Taxonomy" id="3045172"/>
    <lineage>
        <taxon>Bacteria</taxon>
        <taxon>Pseudomonadati</taxon>
        <taxon>Pseudomonadota</taxon>
        <taxon>Gammaproteobacteria</taxon>
        <taxon>Lysobacterales</taxon>
        <taxon>Lysobacteraceae</taxon>
        <taxon>Lysobacter</taxon>
    </lineage>
</organism>
<dbReference type="InterPro" id="IPR008265">
    <property type="entry name" value="Lipase_GDSL_AS"/>
</dbReference>
<reference evidence="3 4" key="1">
    <citation type="submission" date="2023-05" db="EMBL/GenBank/DDBJ databases">
        <title>Lysobacter sp. strain LF1 Genome sequencing and assembly.</title>
        <authorList>
            <person name="Jung Y."/>
        </authorList>
    </citation>
    <scope>NUCLEOTIDE SEQUENCE [LARGE SCALE GENOMIC DNA]</scope>
    <source>
        <strain evidence="3 4">LF1</strain>
    </source>
</reference>
<evidence type="ECO:0000313" key="3">
    <source>
        <dbReference type="EMBL" id="MDI9237719.1"/>
    </source>
</evidence>
<dbReference type="PANTHER" id="PTHR30383">
    <property type="entry name" value="THIOESTERASE 1/PROTEASE 1/LYSOPHOSPHOLIPASE L1"/>
    <property type="match status" value="1"/>
</dbReference>
<dbReference type="RefSeq" id="WP_283211225.1">
    <property type="nucleotide sequence ID" value="NZ_JASGBI010000001.1"/>
</dbReference>
<dbReference type="PROSITE" id="PS01098">
    <property type="entry name" value="LIPASE_GDSL_SER"/>
    <property type="match status" value="1"/>
</dbReference>
<dbReference type="EMBL" id="JASGBI010000001">
    <property type="protein sequence ID" value="MDI9237719.1"/>
    <property type="molecule type" value="Genomic_DNA"/>
</dbReference>
<sequence>MAASLMLACALPAMAQTAAKAATTPKPARTVLVMGDSLSAGYGLAASQGWVALTADRVAKTKPGWRVVNASISGETTAGGAARIDGEIKRNKPAVVVIELGANDGLRGLPLAQSRANLDRMIRASKASGAKVLLIGMRMPPNLGREYTQGFSDNYAALAKQHGIALLPFLLEPIALDRNAFQDDNLHPIASAQPKLRDHVWTQLEPLLR</sequence>
<evidence type="ECO:0000256" key="1">
    <source>
        <dbReference type="SAM" id="SignalP"/>
    </source>
</evidence>
<protein>
    <submittedName>
        <fullName evidence="3">Arylesterase</fullName>
    </submittedName>
</protein>
<dbReference type="InterPro" id="IPR036514">
    <property type="entry name" value="SGNH_hydro_sf"/>
</dbReference>
<feature type="domain" description="SGNH hydrolase-type esterase" evidence="2">
    <location>
        <begin position="33"/>
        <end position="189"/>
    </location>
</feature>
<dbReference type="Proteomes" id="UP001321580">
    <property type="component" value="Unassembled WGS sequence"/>
</dbReference>
<feature type="signal peptide" evidence="1">
    <location>
        <begin position="1"/>
        <end position="15"/>
    </location>
</feature>
<keyword evidence="4" id="KW-1185">Reference proteome</keyword>
<dbReference type="PANTHER" id="PTHR30383:SF24">
    <property type="entry name" value="THIOESTERASE 1_PROTEASE 1_LYSOPHOSPHOLIPASE L1"/>
    <property type="match status" value="1"/>
</dbReference>
<comment type="caution">
    <text evidence="3">The sequence shown here is derived from an EMBL/GenBank/DDBJ whole genome shotgun (WGS) entry which is preliminary data.</text>
</comment>
<dbReference type="InterPro" id="IPR013830">
    <property type="entry name" value="SGNH_hydro"/>
</dbReference>
<accession>A0ABT6XC53</accession>
<evidence type="ECO:0000313" key="4">
    <source>
        <dbReference type="Proteomes" id="UP001321580"/>
    </source>
</evidence>
<gene>
    <name evidence="3" type="ORF">QLQ15_02195</name>
</gene>